<proteinExistence type="predicted"/>
<feature type="region of interest" description="Disordered" evidence="1">
    <location>
        <begin position="485"/>
        <end position="512"/>
    </location>
</feature>
<name>A0A2X0L033_9BASI</name>
<protein>
    <submittedName>
        <fullName evidence="2">BZ3500_MvSof-1268-A1-R1_Chr3-1g05592 protein</fullName>
    </submittedName>
</protein>
<accession>A0A2X0L033</accession>
<evidence type="ECO:0000313" key="2">
    <source>
        <dbReference type="EMBL" id="SCZ98747.1"/>
    </source>
</evidence>
<evidence type="ECO:0000256" key="1">
    <source>
        <dbReference type="SAM" id="MobiDB-lite"/>
    </source>
</evidence>
<reference evidence="3" key="1">
    <citation type="submission" date="2016-10" db="EMBL/GenBank/DDBJ databases">
        <authorList>
            <person name="Jeantristanb JTB J.-T."/>
            <person name="Ricardo R."/>
        </authorList>
    </citation>
    <scope>NUCLEOTIDE SEQUENCE [LARGE SCALE GENOMIC DNA]</scope>
</reference>
<dbReference type="OrthoDB" id="10488877at2759"/>
<organism evidence="2 3">
    <name type="scientific">Microbotryum saponariae</name>
    <dbReference type="NCBI Taxonomy" id="289078"/>
    <lineage>
        <taxon>Eukaryota</taxon>
        <taxon>Fungi</taxon>
        <taxon>Dikarya</taxon>
        <taxon>Basidiomycota</taxon>
        <taxon>Pucciniomycotina</taxon>
        <taxon>Microbotryomycetes</taxon>
        <taxon>Microbotryales</taxon>
        <taxon>Microbotryaceae</taxon>
        <taxon>Microbotryum</taxon>
    </lineage>
</organism>
<dbReference type="EMBL" id="FMWP01000096">
    <property type="protein sequence ID" value="SCZ98747.1"/>
    <property type="molecule type" value="Genomic_DNA"/>
</dbReference>
<gene>
    <name evidence="2" type="ORF">BZ3500_MVSOF-1268-A1-R1_CHR3-1G05592</name>
</gene>
<dbReference type="Proteomes" id="UP000249723">
    <property type="component" value="Unassembled WGS sequence"/>
</dbReference>
<sequence length="567" mass="62486">MRALADAHRLWRGAPFWPSQGLYSHFVIPSVQLGPNPFPTSSIYSYQGSTLRSFAERIEEHDSVLSLSRLKKHKNQPDPKIVRYYQPSPHYISLSGIPDSATIAAIKASRARPLSTPSVTQHDYTFAYLPRNAPHPLLSPGFYCPTSLDGMAKVSPGALLLAETLRNISTRSVQGTTFRVLLKKRYQDDASLEMLYSNGGDGRACASKVGAVGGYPGAEAFYPGVTVGGFKDPTAQAARGAKGGAAGELAGRATRVALIQQNPAKYRLIGQKAVAVANDVKHRKRMQKLLDGTWETHHWIHQPILTFALSPLPCQVKSVHPREAHVVVTKRYKHSKYFKVVKRDKKGWYSLEGRQLKAFVKVAVPQIFAAEPNWSATLRVVDATTGLAVKEWAFDRDHTRYAPSKPGPQNPFGPELSDTTRNHFSDLAKDIPGFLQLTTAKALPGARVAELPASAESIEMVDEADPDDDDDERLVIVQSIQYRHTGRHRFPSGPSSASPSTGGRPPHARSDLDNADHEYLDLTLDDANSESDFIDLTLDALEPAPKRYRRNFNDGTLRTWLKSAGRA</sequence>
<evidence type="ECO:0000313" key="3">
    <source>
        <dbReference type="Proteomes" id="UP000249723"/>
    </source>
</evidence>
<keyword evidence="3" id="KW-1185">Reference proteome</keyword>
<feature type="compositionally biased region" description="Low complexity" evidence="1">
    <location>
        <begin position="491"/>
        <end position="505"/>
    </location>
</feature>
<dbReference type="AlphaFoldDB" id="A0A2X0L033"/>